<accession>E8QYW7</accession>
<organism evidence="2 3">
    <name type="scientific">Isosphaera pallida (strain ATCC 43644 / DSM 9630 / IS1B)</name>
    <dbReference type="NCBI Taxonomy" id="575540"/>
    <lineage>
        <taxon>Bacteria</taxon>
        <taxon>Pseudomonadati</taxon>
        <taxon>Planctomycetota</taxon>
        <taxon>Planctomycetia</taxon>
        <taxon>Isosphaerales</taxon>
        <taxon>Isosphaeraceae</taxon>
        <taxon>Isosphaera</taxon>
    </lineage>
</organism>
<evidence type="ECO:0000256" key="1">
    <source>
        <dbReference type="SAM" id="MobiDB-lite"/>
    </source>
</evidence>
<dbReference type="EMBL" id="CP002353">
    <property type="protein sequence ID" value="ADV62104.1"/>
    <property type="molecule type" value="Genomic_DNA"/>
</dbReference>
<sequence>MFESNHAAVGSRRAALLGLGVASDDGVRRCLTAEHAVIVGGSAEDHAMMIETLLRLETELERMGRHLGQLSPDELIELAWRIDSPELMEAARRLRFALKRRGLRFEELTADNLTQLASEPFDPHLDDFADELNSEAAVNPTAASPSPPRNDIDIDPLLAR</sequence>
<reference evidence="2 3" key="2">
    <citation type="journal article" date="2011" name="Stand. Genomic Sci.">
        <title>Complete genome sequence of Isosphaera pallida type strain (IS1B).</title>
        <authorList>
            <consortium name="US DOE Joint Genome Institute (JGI-PGF)"/>
            <person name="Goker M."/>
            <person name="Cleland D."/>
            <person name="Saunders E."/>
            <person name="Lapidus A."/>
            <person name="Nolan M."/>
            <person name="Lucas S."/>
            <person name="Hammon N."/>
            <person name="Deshpande S."/>
            <person name="Cheng J.F."/>
            <person name="Tapia R."/>
            <person name="Han C."/>
            <person name="Goodwin L."/>
            <person name="Pitluck S."/>
            <person name="Liolios K."/>
            <person name="Pagani I."/>
            <person name="Ivanova N."/>
            <person name="Mavromatis K."/>
            <person name="Pati A."/>
            <person name="Chen A."/>
            <person name="Palaniappan K."/>
            <person name="Land M."/>
            <person name="Hauser L."/>
            <person name="Chang Y.J."/>
            <person name="Jeffries C.D."/>
            <person name="Detter J.C."/>
            <person name="Beck B."/>
            <person name="Woyke T."/>
            <person name="Bristow J."/>
            <person name="Eisen J.A."/>
            <person name="Markowitz V."/>
            <person name="Hugenholtz P."/>
            <person name="Kyrpides N.C."/>
            <person name="Klenk H.P."/>
        </authorList>
    </citation>
    <scope>NUCLEOTIDE SEQUENCE [LARGE SCALE GENOMIC DNA]</scope>
    <source>
        <strain evidence="3">ATCC 43644 / DSM 9630 / IS1B</strain>
    </source>
</reference>
<proteinExistence type="predicted"/>
<dbReference type="KEGG" id="ipa:Isop_1519"/>
<dbReference type="HOGENOM" id="CLU_1649847_0_0_0"/>
<protein>
    <submittedName>
        <fullName evidence="2">Uncharacterized protein</fullName>
    </submittedName>
</protein>
<dbReference type="AlphaFoldDB" id="E8QYW7"/>
<gene>
    <name evidence="2" type="ordered locus">Isop_1519</name>
</gene>
<dbReference type="Proteomes" id="UP000008631">
    <property type="component" value="Chromosome"/>
</dbReference>
<dbReference type="RefSeq" id="WP_013564392.1">
    <property type="nucleotide sequence ID" value="NC_014962.1"/>
</dbReference>
<reference key="1">
    <citation type="submission" date="2010-11" db="EMBL/GenBank/DDBJ databases">
        <title>The complete sequence of chromosome of Isophaera pallida ATCC 43644.</title>
        <authorList>
            <consortium name="US DOE Joint Genome Institute (JGI-PGF)"/>
            <person name="Lucas S."/>
            <person name="Copeland A."/>
            <person name="Lapidus A."/>
            <person name="Bruce D."/>
            <person name="Goodwin L."/>
            <person name="Pitluck S."/>
            <person name="Kyrpides N."/>
            <person name="Mavromatis K."/>
            <person name="Pagani I."/>
            <person name="Ivanova N."/>
            <person name="Saunders E."/>
            <person name="Brettin T."/>
            <person name="Detter J.C."/>
            <person name="Han C."/>
            <person name="Tapia R."/>
            <person name="Land M."/>
            <person name="Hauser L."/>
            <person name="Markowitz V."/>
            <person name="Cheng J.-F."/>
            <person name="Hugenholtz P."/>
            <person name="Woyke T."/>
            <person name="Wu D."/>
            <person name="Eisen J.A."/>
        </authorList>
    </citation>
    <scope>NUCLEOTIDE SEQUENCE</scope>
    <source>
        <strain>ATCC 43644</strain>
    </source>
</reference>
<evidence type="ECO:0000313" key="3">
    <source>
        <dbReference type="Proteomes" id="UP000008631"/>
    </source>
</evidence>
<keyword evidence="3" id="KW-1185">Reference proteome</keyword>
<feature type="region of interest" description="Disordered" evidence="1">
    <location>
        <begin position="122"/>
        <end position="160"/>
    </location>
</feature>
<name>E8QYW7_ISOPI</name>
<dbReference type="InParanoid" id="E8QYW7"/>
<evidence type="ECO:0000313" key="2">
    <source>
        <dbReference type="EMBL" id="ADV62104.1"/>
    </source>
</evidence>